<comment type="similarity">
    <text evidence="5 7">Belongs to the DEAD box helicase family.</text>
</comment>
<dbReference type="GO" id="GO:0005829">
    <property type="term" value="C:cytosol"/>
    <property type="evidence" value="ECO:0007669"/>
    <property type="project" value="TreeGrafter"/>
</dbReference>
<dbReference type="Pfam" id="PF00271">
    <property type="entry name" value="Helicase_C"/>
    <property type="match status" value="1"/>
</dbReference>
<dbReference type="GO" id="GO:0016787">
    <property type="term" value="F:hydrolase activity"/>
    <property type="evidence" value="ECO:0007669"/>
    <property type="project" value="UniProtKB-KW"/>
</dbReference>
<evidence type="ECO:0000256" key="7">
    <source>
        <dbReference type="RuleBase" id="RU000492"/>
    </source>
</evidence>
<feature type="domain" description="Helicase C-terminal" evidence="10">
    <location>
        <begin position="229"/>
        <end position="379"/>
    </location>
</feature>
<evidence type="ECO:0000259" key="11">
    <source>
        <dbReference type="PROSITE" id="PS51195"/>
    </source>
</evidence>
<dbReference type="GO" id="GO:0003724">
    <property type="term" value="F:RNA helicase activity"/>
    <property type="evidence" value="ECO:0007669"/>
    <property type="project" value="InterPro"/>
</dbReference>
<evidence type="ECO:0000256" key="6">
    <source>
        <dbReference type="PROSITE-ProRule" id="PRU00552"/>
    </source>
</evidence>
<feature type="compositionally biased region" description="Basic and acidic residues" evidence="8">
    <location>
        <begin position="405"/>
        <end position="472"/>
    </location>
</feature>
<keyword evidence="13" id="KW-1185">Reference proteome</keyword>
<keyword evidence="2 7" id="KW-0378">Hydrolase</keyword>
<dbReference type="InterPro" id="IPR000629">
    <property type="entry name" value="RNA-helicase_DEAD-box_CS"/>
</dbReference>
<evidence type="ECO:0000313" key="13">
    <source>
        <dbReference type="Proteomes" id="UP000253792"/>
    </source>
</evidence>
<keyword evidence="3 7" id="KW-0347">Helicase</keyword>
<sequence length="541" mass="59882">MTAFAELGLSEAALAAVERMGYDSPTPVQEQSIPYILEGRDVIAAASTGTGKTAAFLLPTLSTLERMKGRGRAPRVCVVSPTRELAQQISRTCMQISRKTGHFVTTVYGGTPYGPQIRELRGGTDVLIATPGRLNDLMDRGVVDLSETKVLVLDEADRMLDMGFLPDVTKIVEHTPAERQTLLFSATIDSSIQKNLGNLLKDPAIIEIARNGETAATVAQYIMPIANRKKQELLEAVLNDKGHERVIVFARTKNRTEECAEALEAAGFHAESIHSDKTQGRRRRALENFRRGKTDILVATDVLARGIDVPEVNYVINFDLPDMAEDYVHRIGRTGRAGEEGFAISFVTRETMKTLKEIEKLIGKDIPFTTIEGYETDPSVLEKPKRGERKGGTRRGGNKPAGARRTGEKHAERAEREGRRPNAGEGRRRREDDSLVTRGERGGRGGKGRFDRKGRNDRGGRFDRDNRNDRGGNKGGHRGKGGAGRNGEWLSDEEFRSRRNAKNAQARLHKKERKAQNGNPHKANNKKRGGEGGYDYSRFSK</sequence>
<feature type="region of interest" description="Disordered" evidence="8">
    <location>
        <begin position="377"/>
        <end position="541"/>
    </location>
</feature>
<dbReference type="CDD" id="cd18787">
    <property type="entry name" value="SF2_C_DEAD"/>
    <property type="match status" value="1"/>
</dbReference>
<feature type="domain" description="DEAD-box RNA helicase Q" evidence="11">
    <location>
        <begin position="2"/>
        <end position="30"/>
    </location>
</feature>
<dbReference type="InterPro" id="IPR014001">
    <property type="entry name" value="Helicase_ATP-bd"/>
</dbReference>
<name>A0A369LH41_9ACTN</name>
<dbReference type="AlphaFoldDB" id="A0A369LH41"/>
<evidence type="ECO:0000256" key="3">
    <source>
        <dbReference type="ARBA" id="ARBA00022806"/>
    </source>
</evidence>
<keyword evidence="4 7" id="KW-0067">ATP-binding</keyword>
<dbReference type="OrthoDB" id="9805696at2"/>
<evidence type="ECO:0000256" key="8">
    <source>
        <dbReference type="SAM" id="MobiDB-lite"/>
    </source>
</evidence>
<feature type="short sequence motif" description="Q motif" evidence="6">
    <location>
        <begin position="2"/>
        <end position="30"/>
    </location>
</feature>
<dbReference type="PROSITE" id="PS51195">
    <property type="entry name" value="Q_MOTIF"/>
    <property type="match status" value="1"/>
</dbReference>
<dbReference type="GO" id="GO:0003676">
    <property type="term" value="F:nucleic acid binding"/>
    <property type="evidence" value="ECO:0007669"/>
    <property type="project" value="InterPro"/>
</dbReference>
<evidence type="ECO:0000259" key="10">
    <source>
        <dbReference type="PROSITE" id="PS51194"/>
    </source>
</evidence>
<dbReference type="PROSITE" id="PS51192">
    <property type="entry name" value="HELICASE_ATP_BIND_1"/>
    <property type="match status" value="1"/>
</dbReference>
<reference evidence="12 13" key="1">
    <citation type="journal article" date="2018" name="Elife">
        <title>Discovery and characterization of a prevalent human gut bacterial enzyme sufficient for the inactivation of a family of plant toxins.</title>
        <authorList>
            <person name="Koppel N."/>
            <person name="Bisanz J.E."/>
            <person name="Pandelia M.E."/>
            <person name="Turnbaugh P.J."/>
            <person name="Balskus E.P."/>
        </authorList>
    </citation>
    <scope>NUCLEOTIDE SEQUENCE [LARGE SCALE GENOMIC DNA]</scope>
    <source>
        <strain evidence="13">anaerobia AP69FAA</strain>
    </source>
</reference>
<evidence type="ECO:0000313" key="12">
    <source>
        <dbReference type="EMBL" id="RDB57445.1"/>
    </source>
</evidence>
<accession>A0A369LH41</accession>
<evidence type="ECO:0000256" key="1">
    <source>
        <dbReference type="ARBA" id="ARBA00022741"/>
    </source>
</evidence>
<feature type="compositionally biased region" description="Basic and acidic residues" evidence="8">
    <location>
        <begin position="380"/>
        <end position="391"/>
    </location>
</feature>
<dbReference type="InterPro" id="IPR050079">
    <property type="entry name" value="DEAD_box_RNA_helicase"/>
</dbReference>
<dbReference type="InterPro" id="IPR011545">
    <property type="entry name" value="DEAD/DEAH_box_helicase_dom"/>
</dbReference>
<dbReference type="Proteomes" id="UP000253792">
    <property type="component" value="Unassembled WGS sequence"/>
</dbReference>
<evidence type="ECO:0000259" key="9">
    <source>
        <dbReference type="PROSITE" id="PS51192"/>
    </source>
</evidence>
<dbReference type="SUPFAM" id="SSF52540">
    <property type="entry name" value="P-loop containing nucleoside triphosphate hydrolases"/>
    <property type="match status" value="1"/>
</dbReference>
<protein>
    <submittedName>
        <fullName evidence="12">ATP-dependent helicase</fullName>
    </submittedName>
</protein>
<feature type="domain" description="Helicase ATP-binding" evidence="9">
    <location>
        <begin position="33"/>
        <end position="206"/>
    </location>
</feature>
<dbReference type="CDD" id="cd00268">
    <property type="entry name" value="DEADc"/>
    <property type="match status" value="1"/>
</dbReference>
<dbReference type="SMART" id="SM00490">
    <property type="entry name" value="HELICc"/>
    <property type="match status" value="1"/>
</dbReference>
<dbReference type="InterPro" id="IPR001650">
    <property type="entry name" value="Helicase_C-like"/>
</dbReference>
<dbReference type="GO" id="GO:0005524">
    <property type="term" value="F:ATP binding"/>
    <property type="evidence" value="ECO:0007669"/>
    <property type="project" value="UniProtKB-KW"/>
</dbReference>
<dbReference type="Pfam" id="PF00270">
    <property type="entry name" value="DEAD"/>
    <property type="match status" value="1"/>
</dbReference>
<comment type="caution">
    <text evidence="12">The sequence shown here is derived from an EMBL/GenBank/DDBJ whole genome shotgun (WGS) entry which is preliminary data.</text>
</comment>
<dbReference type="InterPro" id="IPR014014">
    <property type="entry name" value="RNA_helicase_DEAD_Q_motif"/>
</dbReference>
<proteinExistence type="inferred from homology"/>
<dbReference type="Gene3D" id="3.40.50.300">
    <property type="entry name" value="P-loop containing nucleotide triphosphate hydrolases"/>
    <property type="match status" value="2"/>
</dbReference>
<evidence type="ECO:0000256" key="5">
    <source>
        <dbReference type="ARBA" id="ARBA00038437"/>
    </source>
</evidence>
<dbReference type="RefSeq" id="WP_114619940.1">
    <property type="nucleotide sequence ID" value="NZ_PPTP01000001.1"/>
</dbReference>
<evidence type="ECO:0000256" key="4">
    <source>
        <dbReference type="ARBA" id="ARBA00022840"/>
    </source>
</evidence>
<dbReference type="PANTHER" id="PTHR47959:SF13">
    <property type="entry name" value="ATP-DEPENDENT RNA HELICASE RHLE"/>
    <property type="match status" value="1"/>
</dbReference>
<gene>
    <name evidence="12" type="ORF">C1880_01060</name>
</gene>
<dbReference type="SMART" id="SM00487">
    <property type="entry name" value="DEXDc"/>
    <property type="match status" value="1"/>
</dbReference>
<dbReference type="EMBL" id="PPTP01000001">
    <property type="protein sequence ID" value="RDB57445.1"/>
    <property type="molecule type" value="Genomic_DNA"/>
</dbReference>
<keyword evidence="1 7" id="KW-0547">Nucleotide-binding</keyword>
<dbReference type="PANTHER" id="PTHR47959">
    <property type="entry name" value="ATP-DEPENDENT RNA HELICASE RHLE-RELATED"/>
    <property type="match status" value="1"/>
</dbReference>
<evidence type="ECO:0000256" key="2">
    <source>
        <dbReference type="ARBA" id="ARBA00022801"/>
    </source>
</evidence>
<organism evidence="12 13">
    <name type="scientific">Senegalimassilia anaerobia</name>
    <dbReference type="NCBI Taxonomy" id="1473216"/>
    <lineage>
        <taxon>Bacteria</taxon>
        <taxon>Bacillati</taxon>
        <taxon>Actinomycetota</taxon>
        <taxon>Coriobacteriia</taxon>
        <taxon>Coriobacteriales</taxon>
        <taxon>Coriobacteriaceae</taxon>
        <taxon>Senegalimassilia</taxon>
    </lineage>
</organism>
<dbReference type="InterPro" id="IPR027417">
    <property type="entry name" value="P-loop_NTPase"/>
</dbReference>
<dbReference type="InterPro" id="IPR044742">
    <property type="entry name" value="DEAD/DEAH_RhlB"/>
</dbReference>
<dbReference type="PROSITE" id="PS51194">
    <property type="entry name" value="HELICASE_CTER"/>
    <property type="match status" value="1"/>
</dbReference>
<dbReference type="PROSITE" id="PS00039">
    <property type="entry name" value="DEAD_ATP_HELICASE"/>
    <property type="match status" value="1"/>
</dbReference>